<sequence length="143" mass="16736">MAQITINDIKVIVDRIESGNYDCSNALDFMHGKIENQKINDDYNKVIIRSESGNVKVIIIDCIKNIIKAISFNGSIDISPNELLEMFTNYREEYSSHDDLYFYLFNDDKKKGRYTLSFFEPSHKQVNVHQNDEWLSNLTLSWE</sequence>
<name>A0A9E2SC50_9BACT</name>
<dbReference type="AlphaFoldDB" id="A0A9E2SC50"/>
<reference evidence="1" key="1">
    <citation type="submission" date="2021-06" db="EMBL/GenBank/DDBJ databases">
        <authorList>
            <person name="Huq M.A."/>
        </authorList>
    </citation>
    <scope>NUCLEOTIDE SEQUENCE</scope>
    <source>
        <strain evidence="1">MAH-26</strain>
    </source>
</reference>
<evidence type="ECO:0000313" key="2">
    <source>
        <dbReference type="Proteomes" id="UP000812270"/>
    </source>
</evidence>
<keyword evidence="2" id="KW-1185">Reference proteome</keyword>
<protein>
    <submittedName>
        <fullName evidence="1">Uncharacterized protein</fullName>
    </submittedName>
</protein>
<evidence type="ECO:0000313" key="1">
    <source>
        <dbReference type="EMBL" id="MBV4360368.1"/>
    </source>
</evidence>
<accession>A0A9E2SC50</accession>
<gene>
    <name evidence="1" type="ORF">KTO63_24605</name>
</gene>
<proteinExistence type="predicted"/>
<dbReference type="EMBL" id="JAHSPG010000018">
    <property type="protein sequence ID" value="MBV4360368.1"/>
    <property type="molecule type" value="Genomic_DNA"/>
</dbReference>
<dbReference type="Proteomes" id="UP000812270">
    <property type="component" value="Unassembled WGS sequence"/>
</dbReference>
<dbReference type="RefSeq" id="WP_217794678.1">
    <property type="nucleotide sequence ID" value="NZ_JAHSPG010000018.1"/>
</dbReference>
<organism evidence="1 2">
    <name type="scientific">Pinibacter aurantiacus</name>
    <dbReference type="NCBI Taxonomy" id="2851599"/>
    <lineage>
        <taxon>Bacteria</taxon>
        <taxon>Pseudomonadati</taxon>
        <taxon>Bacteroidota</taxon>
        <taxon>Chitinophagia</taxon>
        <taxon>Chitinophagales</taxon>
        <taxon>Chitinophagaceae</taxon>
        <taxon>Pinibacter</taxon>
    </lineage>
</organism>
<comment type="caution">
    <text evidence="1">The sequence shown here is derived from an EMBL/GenBank/DDBJ whole genome shotgun (WGS) entry which is preliminary data.</text>
</comment>